<reference evidence="2" key="1">
    <citation type="submission" date="2018-09" db="EMBL/GenBank/DDBJ databases">
        <title>The complete genome of Acinetobacter sp. strain WCHAc010005.</title>
        <authorList>
            <person name="Hu Y."/>
            <person name="Long H."/>
            <person name="Feng Y."/>
            <person name="Zong Z."/>
        </authorList>
    </citation>
    <scope>NUCLEOTIDE SEQUENCE [LARGE SCALE GENOMIC DNA]</scope>
    <source>
        <strain evidence="2">WCHAc010005</strain>
    </source>
</reference>
<evidence type="ECO:0000313" key="1">
    <source>
        <dbReference type="EMBL" id="AXY57246.1"/>
    </source>
</evidence>
<dbReference type="RefSeq" id="WP_087512421.1">
    <property type="nucleotide sequence ID" value="NZ_CP032134.1"/>
</dbReference>
<dbReference type="EMBL" id="CP032134">
    <property type="protein sequence ID" value="AXY57246.1"/>
    <property type="molecule type" value="Genomic_DNA"/>
</dbReference>
<sequence length="197" mass="22465">MFNFHKTELGQTAVKNRNIELNARQRRLLLLIGTEDFKLLNDNLKQRLAPPELIHQLKDMGLIEHFKQNIPLSPDPAVQDSNEIPTAIQPLVEPPETPHIPAPNSTLNAEHSPALQIHPEPLSFEEIKLLMTDSLRSYCGLMAQQLILRIQATSDRRGLKLCQMQWITSLQESRISSTELNQIYQQINSSLNKEAIH</sequence>
<proteinExistence type="predicted"/>
<protein>
    <submittedName>
        <fullName evidence="1">Uncharacterized protein</fullName>
    </submittedName>
</protein>
<dbReference type="Proteomes" id="UP000263753">
    <property type="component" value="Chromosome"/>
</dbReference>
<organism evidence="1 2">
    <name type="scientific">Acinetobacter chinensis</name>
    <dbReference type="NCBI Taxonomy" id="2004650"/>
    <lineage>
        <taxon>Bacteria</taxon>
        <taxon>Pseudomonadati</taxon>
        <taxon>Pseudomonadota</taxon>
        <taxon>Gammaproteobacteria</taxon>
        <taxon>Moraxellales</taxon>
        <taxon>Moraxellaceae</taxon>
        <taxon>Acinetobacter</taxon>
    </lineage>
</organism>
<evidence type="ECO:0000313" key="2">
    <source>
        <dbReference type="Proteomes" id="UP000263753"/>
    </source>
</evidence>
<dbReference type="KEGG" id="achi:CDG60_12135"/>
<name>A0A3B7LWN7_9GAMM</name>
<gene>
    <name evidence="1" type="ORF">CDG60_12135</name>
</gene>
<dbReference type="AlphaFoldDB" id="A0A3B7LWN7"/>
<accession>A0A3B7LWN7</accession>